<gene>
    <name evidence="2" type="ORF">SAMN05444405_12313</name>
</gene>
<sequence>MKTKYFSKLFLALLFLSTGLAAQNSDNNPILISGTKFTYPLIEKWITEYTKINPNVQLKLVQSKANTQDPDLNVIAHFPQKDELKENDGIVYAGRYALLPVTNSKNPFLTSIAKKGLNKKDIDKLFFEAFNYGDDQKKEKPKLPATIYARENHSCASTALAGYFGHESSEIKGKKVLGDDIYLLSAVKKDTIGIAYNNLGYLFDINTRKLKDGIALLPLDLKKDEKNVLSGNVDDAITLLERSQIETIPVVNFGFVYSQQNIRKEVSDFLKWVLTDGQKYNHGFGFLNLNKEVLAEQSNHLTERLLSLK</sequence>
<keyword evidence="3" id="KW-1185">Reference proteome</keyword>
<dbReference type="RefSeq" id="WP_073404051.1">
    <property type="nucleotide sequence ID" value="NZ_FQTV01000023.1"/>
</dbReference>
<proteinExistence type="predicted"/>
<feature type="signal peptide" evidence="1">
    <location>
        <begin position="1"/>
        <end position="21"/>
    </location>
</feature>
<accession>A0A1M5GZL0</accession>
<dbReference type="Gene3D" id="3.40.190.10">
    <property type="entry name" value="Periplasmic binding protein-like II"/>
    <property type="match status" value="2"/>
</dbReference>
<dbReference type="Proteomes" id="UP000184509">
    <property type="component" value="Unassembled WGS sequence"/>
</dbReference>
<evidence type="ECO:0000256" key="1">
    <source>
        <dbReference type="SAM" id="SignalP"/>
    </source>
</evidence>
<evidence type="ECO:0000313" key="2">
    <source>
        <dbReference type="EMBL" id="SHG09189.1"/>
    </source>
</evidence>
<dbReference type="AlphaFoldDB" id="A0A1M5GZL0"/>
<dbReference type="STRING" id="1297750.SAMN05444405_12313"/>
<reference evidence="3" key="1">
    <citation type="submission" date="2016-11" db="EMBL/GenBank/DDBJ databases">
        <authorList>
            <person name="Varghese N."/>
            <person name="Submissions S."/>
        </authorList>
    </citation>
    <scope>NUCLEOTIDE SEQUENCE [LARGE SCALE GENOMIC DNA]</scope>
    <source>
        <strain evidence="3">DSM 26991</strain>
    </source>
</reference>
<evidence type="ECO:0000313" key="3">
    <source>
        <dbReference type="Proteomes" id="UP000184509"/>
    </source>
</evidence>
<keyword evidence="1" id="KW-0732">Signal</keyword>
<organism evidence="2 3">
    <name type="scientific">Bacteroides luti</name>
    <dbReference type="NCBI Taxonomy" id="1297750"/>
    <lineage>
        <taxon>Bacteria</taxon>
        <taxon>Pseudomonadati</taxon>
        <taxon>Bacteroidota</taxon>
        <taxon>Bacteroidia</taxon>
        <taxon>Bacteroidales</taxon>
        <taxon>Bacteroidaceae</taxon>
        <taxon>Bacteroides</taxon>
    </lineage>
</organism>
<feature type="chain" id="PRO_5012996885" evidence="1">
    <location>
        <begin position="22"/>
        <end position="309"/>
    </location>
</feature>
<dbReference type="OrthoDB" id="1082996at2"/>
<name>A0A1M5GZL0_9BACE</name>
<protein>
    <submittedName>
        <fullName evidence="2">ABC-type phosphate transport system, substrate-binding protein</fullName>
    </submittedName>
</protein>
<dbReference type="EMBL" id="FQTV01000023">
    <property type="protein sequence ID" value="SHG09189.1"/>
    <property type="molecule type" value="Genomic_DNA"/>
</dbReference>
<dbReference type="SUPFAM" id="SSF53850">
    <property type="entry name" value="Periplasmic binding protein-like II"/>
    <property type="match status" value="1"/>
</dbReference>